<keyword evidence="2" id="KW-0732">Signal</keyword>
<dbReference type="SUPFAM" id="SSF51445">
    <property type="entry name" value="(Trans)glycosidases"/>
    <property type="match status" value="1"/>
</dbReference>
<proteinExistence type="inferred from homology"/>
<sequence length="1053" mass="116824">MKKVFTLILLLIVGFAKAQLLSSSPSFIQETTSSIVITADATKGNQGLKDYIPTSDVYVHIGAITTKSTSSSDWKYLPFTSFTTTYSAANCAYIGNNKWTFTISTSLRSFFGITDPTETIKKIAILFRSGNGSKKLANADGSDMYINVYDASLNVRLDAPPSQPLYTPVIEPITKIVGDPLSITANASQASTLALYFNGNLLTTANNATTVSFNTNIAAVGNQQIVAKATLGQTTKSDTLSFVVAAPNTVAALPSGLKDGINYDPNDNTTATLVLYAPNKSNVFVIGDFNNWQQTAQYQMNITPDSKRYWIKLTGLTPQVEYGFQYVIDGNLTVADYTVEKILDPFNDQYIPSTTYPNLKPYPVGKTSGIVGILQTAKPAYNWQVTNFSRPDKRNLMIYELLVRDFTANQNWKTTQDSIPYLKRLGINAIELMPIIEFEGNNSWGYNPSFFFAPDKAYGTDVAFKQFIDACHANGIAVIMDIAMNHAFGQCPLVQMYWDAVNSRPAANSPWFNPIATHPYNVGYDFNHESADTKAVVDAVVTHWLTNYKIDGFRWDLSKGFTQTNSGSNVALWGNYDQSRINIWMRIYDKMQSVSPNSYCILEHFADNSEETVLANYGMMLWGNMAYGYEQATMGYSSGSDLSNTIAVNKGWSQNNLVAYQESHDEERLMYQNTQYGNTNTGTGYSSKTFSTATKRNAMAAAIWSMIPGPKMMWQFGELGYDYSINTCADLTTNNNCRTDPKPVRWDFLQNTDRKALFDVYSKLFTLRNASQYSSTFTTGVIANNYNLTSLVKQIKVYDPNLSVVAVGNFDVSSQFAVVNFPSNGTWYNYLNPSSAPINVTSYGYVMSSMQPGEYYVFTSKDAYTTILPVTWISFTAQKGYNNAVNLQWNVANEINNDRYEVERSTDGVNFVSIGSVASLNSNTQTTTSYSFVDKQPASGTVYYRIQQVDKDGKHSYSSVQSITVNANETAPWQVYPTLSKAESSTALHLKGDVGKIQLELMDISGKIIYQNKLNTTMAGQQINVPLKGCTKGIYMLKIVSDKAQSTEKIVVE</sequence>
<accession>A0ABV8PTB1</accession>
<evidence type="ECO:0000256" key="2">
    <source>
        <dbReference type="SAM" id="SignalP"/>
    </source>
</evidence>
<dbReference type="Proteomes" id="UP001595906">
    <property type="component" value="Unassembled WGS sequence"/>
</dbReference>
<dbReference type="Gene3D" id="2.60.40.10">
    <property type="entry name" value="Immunoglobulins"/>
    <property type="match status" value="2"/>
</dbReference>
<dbReference type="Pfam" id="PF18962">
    <property type="entry name" value="Por_Secre_tail"/>
    <property type="match status" value="1"/>
</dbReference>
<comment type="similarity">
    <text evidence="1">Belongs to the glycosyl hydrolase 13 family.</text>
</comment>
<evidence type="ECO:0000259" key="3">
    <source>
        <dbReference type="SMART" id="SM00642"/>
    </source>
</evidence>
<reference evidence="5" key="1">
    <citation type="journal article" date="2019" name="Int. J. Syst. Evol. Microbiol.">
        <title>The Global Catalogue of Microorganisms (GCM) 10K type strain sequencing project: providing services to taxonomists for standard genome sequencing and annotation.</title>
        <authorList>
            <consortium name="The Broad Institute Genomics Platform"/>
            <consortium name="The Broad Institute Genome Sequencing Center for Infectious Disease"/>
            <person name="Wu L."/>
            <person name="Ma J."/>
        </authorList>
    </citation>
    <scope>NUCLEOTIDE SEQUENCE [LARGE SCALE GENOMIC DNA]</scope>
    <source>
        <strain evidence="5">CECT 8010</strain>
    </source>
</reference>
<dbReference type="InterPro" id="IPR014756">
    <property type="entry name" value="Ig_E-set"/>
</dbReference>
<evidence type="ECO:0000313" key="4">
    <source>
        <dbReference type="EMBL" id="MFC4231237.1"/>
    </source>
</evidence>
<dbReference type="Pfam" id="PF02922">
    <property type="entry name" value="CBM_48"/>
    <property type="match status" value="1"/>
</dbReference>
<dbReference type="NCBIfam" id="TIGR04183">
    <property type="entry name" value="Por_Secre_tail"/>
    <property type="match status" value="1"/>
</dbReference>
<dbReference type="Pfam" id="PF00128">
    <property type="entry name" value="Alpha-amylase"/>
    <property type="match status" value="1"/>
</dbReference>
<gene>
    <name evidence="4" type="ORF">ACFOW1_05005</name>
</gene>
<evidence type="ECO:0000313" key="5">
    <source>
        <dbReference type="Proteomes" id="UP001595906"/>
    </source>
</evidence>
<dbReference type="GO" id="GO:0016787">
    <property type="term" value="F:hydrolase activity"/>
    <property type="evidence" value="ECO:0007669"/>
    <property type="project" value="UniProtKB-KW"/>
</dbReference>
<dbReference type="CDD" id="cd11350">
    <property type="entry name" value="AmyAc_4"/>
    <property type="match status" value="1"/>
</dbReference>
<dbReference type="SUPFAM" id="SSF81296">
    <property type="entry name" value="E set domains"/>
    <property type="match status" value="1"/>
</dbReference>
<dbReference type="Gene3D" id="3.20.20.80">
    <property type="entry name" value="Glycosidases"/>
    <property type="match status" value="1"/>
</dbReference>
<dbReference type="InterPro" id="IPR013783">
    <property type="entry name" value="Ig-like_fold"/>
</dbReference>
<keyword evidence="4" id="KW-0378">Hydrolase</keyword>
<dbReference type="InterPro" id="IPR004193">
    <property type="entry name" value="Glyco_hydro_13_N"/>
</dbReference>
<dbReference type="InterPro" id="IPR006047">
    <property type="entry name" value="GH13_cat_dom"/>
</dbReference>
<feature type="chain" id="PRO_5045809655" evidence="2">
    <location>
        <begin position="19"/>
        <end position="1053"/>
    </location>
</feature>
<dbReference type="EMBL" id="JBHSDC010000003">
    <property type="protein sequence ID" value="MFC4231237.1"/>
    <property type="molecule type" value="Genomic_DNA"/>
</dbReference>
<dbReference type="SMART" id="SM00642">
    <property type="entry name" value="Aamy"/>
    <property type="match status" value="1"/>
</dbReference>
<dbReference type="RefSeq" id="WP_379012624.1">
    <property type="nucleotide sequence ID" value="NZ_JBHSDC010000003.1"/>
</dbReference>
<comment type="caution">
    <text evidence="4">The sequence shown here is derived from an EMBL/GenBank/DDBJ whole genome shotgun (WGS) entry which is preliminary data.</text>
</comment>
<name>A0ABV8PTB1_9BACT</name>
<evidence type="ECO:0000256" key="1">
    <source>
        <dbReference type="ARBA" id="ARBA00008061"/>
    </source>
</evidence>
<dbReference type="PANTHER" id="PTHR43002">
    <property type="entry name" value="GLYCOGEN DEBRANCHING ENZYME"/>
    <property type="match status" value="1"/>
</dbReference>
<protein>
    <submittedName>
        <fullName evidence="4">Alpha-amylase family glycosyl hydrolase</fullName>
    </submittedName>
</protein>
<keyword evidence="5" id="KW-1185">Reference proteome</keyword>
<dbReference type="InterPro" id="IPR026444">
    <property type="entry name" value="Secre_tail"/>
</dbReference>
<organism evidence="4 5">
    <name type="scientific">Parasediminibacterium paludis</name>
    <dbReference type="NCBI Taxonomy" id="908966"/>
    <lineage>
        <taxon>Bacteria</taxon>
        <taxon>Pseudomonadati</taxon>
        <taxon>Bacteroidota</taxon>
        <taxon>Chitinophagia</taxon>
        <taxon>Chitinophagales</taxon>
        <taxon>Chitinophagaceae</taxon>
        <taxon>Parasediminibacterium</taxon>
    </lineage>
</organism>
<feature type="domain" description="Glycosyl hydrolase family 13 catalytic" evidence="3">
    <location>
        <begin position="400"/>
        <end position="768"/>
    </location>
</feature>
<feature type="signal peptide" evidence="2">
    <location>
        <begin position="1"/>
        <end position="18"/>
    </location>
</feature>
<dbReference type="InterPro" id="IPR017853">
    <property type="entry name" value="GH"/>
</dbReference>